<dbReference type="EMBL" id="ATDP01000109">
    <property type="protein sequence ID" value="EQB10837.1"/>
    <property type="molecule type" value="Genomic_DNA"/>
</dbReference>
<name>T0HD11_9SPHN</name>
<keyword evidence="2" id="KW-1185">Reference proteome</keyword>
<organism evidence="1 2">
    <name type="scientific">Sphingobium lactosutens DS20</name>
    <dbReference type="NCBI Taxonomy" id="1331060"/>
    <lineage>
        <taxon>Bacteria</taxon>
        <taxon>Pseudomonadati</taxon>
        <taxon>Pseudomonadota</taxon>
        <taxon>Alphaproteobacteria</taxon>
        <taxon>Sphingomonadales</taxon>
        <taxon>Sphingomonadaceae</taxon>
        <taxon>Sphingobium</taxon>
    </lineage>
</organism>
<sequence>MTDEQMARVLREDVIALSLSMPMPMPIQSSRCR</sequence>
<dbReference type="AlphaFoldDB" id="T0HD11"/>
<evidence type="ECO:0000313" key="2">
    <source>
        <dbReference type="Proteomes" id="UP000015531"/>
    </source>
</evidence>
<reference evidence="1 2" key="1">
    <citation type="journal article" date="2013" name="Genome Announc.">
        <title>Draft Genome Sequence of Sphingobium lactosutens Strain DS20T, Isolated from a Hexachlorocyclohexane Dumpsite.</title>
        <authorList>
            <person name="Kumar R."/>
            <person name="Dwivedi V."/>
            <person name="Negi V."/>
            <person name="Khurana J.P."/>
            <person name="Lal R."/>
        </authorList>
    </citation>
    <scope>NUCLEOTIDE SEQUENCE [LARGE SCALE GENOMIC DNA]</scope>
    <source>
        <strain evidence="1 2">DS20</strain>
    </source>
</reference>
<dbReference type="Proteomes" id="UP000015531">
    <property type="component" value="Unassembled WGS sequence"/>
</dbReference>
<evidence type="ECO:0000313" key="1">
    <source>
        <dbReference type="EMBL" id="EQB10837.1"/>
    </source>
</evidence>
<protein>
    <submittedName>
        <fullName evidence="1">Uncharacterized protein</fullName>
    </submittedName>
</protein>
<accession>T0HD11</accession>
<gene>
    <name evidence="1" type="ORF">RLDS_25715</name>
</gene>
<proteinExistence type="predicted"/>
<comment type="caution">
    <text evidence="1">The sequence shown here is derived from an EMBL/GenBank/DDBJ whole genome shotgun (WGS) entry which is preliminary data.</text>
</comment>